<accession>A0A1M4PQ75</accession>
<keyword evidence="10" id="KW-1185">Reference proteome</keyword>
<feature type="transmembrane region" description="Helical" evidence="7">
    <location>
        <begin position="129"/>
        <end position="148"/>
    </location>
</feature>
<evidence type="ECO:0000256" key="6">
    <source>
        <dbReference type="ARBA" id="ARBA00023136"/>
    </source>
</evidence>
<evidence type="ECO:0000313" key="9">
    <source>
        <dbReference type="EMBL" id="SHD77646.1"/>
    </source>
</evidence>
<dbReference type="Gene3D" id="1.20.1250.20">
    <property type="entry name" value="MFS general substrate transporter like domains"/>
    <property type="match status" value="2"/>
</dbReference>
<dbReference type="EMBL" id="LT669839">
    <property type="protein sequence ID" value="SHD77646.1"/>
    <property type="molecule type" value="Genomic_DNA"/>
</dbReference>
<proteinExistence type="predicted"/>
<dbReference type="RefSeq" id="WP_109840659.1">
    <property type="nucleotide sequence ID" value="NZ_LT669839.1"/>
</dbReference>
<feature type="transmembrane region" description="Helical" evidence="7">
    <location>
        <begin position="355"/>
        <end position="374"/>
    </location>
</feature>
<dbReference type="PROSITE" id="PS50850">
    <property type="entry name" value="MFS"/>
    <property type="match status" value="1"/>
</dbReference>
<feature type="transmembrane region" description="Helical" evidence="7">
    <location>
        <begin position="270"/>
        <end position="287"/>
    </location>
</feature>
<evidence type="ECO:0000259" key="8">
    <source>
        <dbReference type="PROSITE" id="PS50850"/>
    </source>
</evidence>
<dbReference type="InterPro" id="IPR036259">
    <property type="entry name" value="MFS_trans_sf"/>
</dbReference>
<feature type="transmembrane region" description="Helical" evidence="7">
    <location>
        <begin position="95"/>
        <end position="117"/>
    </location>
</feature>
<keyword evidence="4 7" id="KW-0812">Transmembrane</keyword>
<dbReference type="PANTHER" id="PTHR23517">
    <property type="entry name" value="RESISTANCE PROTEIN MDTM, PUTATIVE-RELATED-RELATED"/>
    <property type="match status" value="1"/>
</dbReference>
<protein>
    <recommendedName>
        <fullName evidence="8">Major facilitator superfamily (MFS) profile domain-containing protein</fullName>
    </recommendedName>
</protein>
<name>A0A1M4PQ75_9FIRM</name>
<evidence type="ECO:0000256" key="7">
    <source>
        <dbReference type="SAM" id="Phobius"/>
    </source>
</evidence>
<feature type="transmembrane region" description="Helical" evidence="7">
    <location>
        <begin position="72"/>
        <end position="89"/>
    </location>
</feature>
<dbReference type="GO" id="GO:0005886">
    <property type="term" value="C:plasma membrane"/>
    <property type="evidence" value="ECO:0007669"/>
    <property type="project" value="UniProtKB-SubCell"/>
</dbReference>
<evidence type="ECO:0000256" key="3">
    <source>
        <dbReference type="ARBA" id="ARBA00022475"/>
    </source>
</evidence>
<feature type="transmembrane region" description="Helical" evidence="7">
    <location>
        <begin position="208"/>
        <end position="229"/>
    </location>
</feature>
<dbReference type="InterPro" id="IPR020846">
    <property type="entry name" value="MFS_dom"/>
</dbReference>
<evidence type="ECO:0000256" key="5">
    <source>
        <dbReference type="ARBA" id="ARBA00022989"/>
    </source>
</evidence>
<keyword evidence="2" id="KW-0813">Transport</keyword>
<feature type="domain" description="Major facilitator superfamily (MFS) profile" evidence="8">
    <location>
        <begin position="6"/>
        <end position="380"/>
    </location>
</feature>
<dbReference type="InterPro" id="IPR011701">
    <property type="entry name" value="MFS"/>
</dbReference>
<dbReference type="Proteomes" id="UP000245423">
    <property type="component" value="Chromosome 1"/>
</dbReference>
<evidence type="ECO:0000313" key="10">
    <source>
        <dbReference type="Proteomes" id="UP000245423"/>
    </source>
</evidence>
<dbReference type="SUPFAM" id="SSF103473">
    <property type="entry name" value="MFS general substrate transporter"/>
    <property type="match status" value="1"/>
</dbReference>
<feature type="transmembrane region" description="Helical" evidence="7">
    <location>
        <begin position="160"/>
        <end position="179"/>
    </location>
</feature>
<keyword evidence="3" id="KW-1003">Cell membrane</keyword>
<dbReference type="PANTHER" id="PTHR23517:SF3">
    <property type="entry name" value="INTEGRAL MEMBRANE TRANSPORT PROTEIN"/>
    <property type="match status" value="1"/>
</dbReference>
<feature type="transmembrane region" description="Helical" evidence="7">
    <location>
        <begin position="42"/>
        <end position="63"/>
    </location>
</feature>
<dbReference type="GO" id="GO:0022857">
    <property type="term" value="F:transmembrane transporter activity"/>
    <property type="evidence" value="ECO:0007669"/>
    <property type="project" value="InterPro"/>
</dbReference>
<reference evidence="9 10" key="1">
    <citation type="submission" date="2016-11" db="EMBL/GenBank/DDBJ databases">
        <authorList>
            <person name="Manzoor S."/>
        </authorList>
    </citation>
    <scope>NUCLEOTIDE SEQUENCE [LARGE SCALE GENOMIC DNA]</scope>
    <source>
        <strain evidence="9">Clostridium ultunense strain Esp</strain>
    </source>
</reference>
<evidence type="ECO:0000256" key="4">
    <source>
        <dbReference type="ARBA" id="ARBA00022692"/>
    </source>
</evidence>
<feature type="transmembrane region" description="Helical" evidence="7">
    <location>
        <begin position="241"/>
        <end position="261"/>
    </location>
</feature>
<keyword evidence="5 7" id="KW-1133">Transmembrane helix</keyword>
<comment type="subcellular location">
    <subcellularLocation>
        <location evidence="1">Cell membrane</location>
        <topology evidence="1">Multi-pass membrane protein</topology>
    </subcellularLocation>
</comment>
<dbReference type="Pfam" id="PF07690">
    <property type="entry name" value="MFS_1"/>
    <property type="match status" value="1"/>
</dbReference>
<keyword evidence="6 7" id="KW-0472">Membrane</keyword>
<sequence>MNFFLMFLTTFLIQLIIATEMNIIAPLAPFLSQYFNIKDSSVIMFNIGFSLVGLLVPILGVFADKYGKKKSLMVALIFFIGGTLVSGLAKNPILFALGRIFVGIGYFSLSGTNLSYLSEFVPYESRGKASGILRTAFGIAILFSPLYATNMINKYGVLESVYLPLTTIGVICLLLLFKLPETKKSKNVRLDINELLTMLRNPINYKSLMIIFFILAAPTLLLSFLGIYISNYFNLNQVEIGYLYTIVAFGTTLGIIFAALFTDKIGKEKLSRVLFTFVLVSLIPIVFSKSIRVIVGFLTLVTVGLDGGWTAYQTLCTEINPEKRGTFMSLFYTVNAITVTIYSILGPVFYNIGGYKLLVIISIITTSMALKILFSMSIEKNLISKNNPSEF</sequence>
<organism evidence="9 10">
    <name type="scientific">[Clostridium] ultunense Esp</name>
    <dbReference type="NCBI Taxonomy" id="1288971"/>
    <lineage>
        <taxon>Bacteria</taxon>
        <taxon>Bacillati</taxon>
        <taxon>Bacillota</taxon>
        <taxon>Tissierellia</taxon>
        <taxon>Tissierellales</taxon>
        <taxon>Tepidimicrobiaceae</taxon>
        <taxon>Schnuerera</taxon>
    </lineage>
</organism>
<evidence type="ECO:0000256" key="1">
    <source>
        <dbReference type="ARBA" id="ARBA00004651"/>
    </source>
</evidence>
<evidence type="ECO:0000256" key="2">
    <source>
        <dbReference type="ARBA" id="ARBA00022448"/>
    </source>
</evidence>
<dbReference type="InterPro" id="IPR050171">
    <property type="entry name" value="MFS_Transporters"/>
</dbReference>
<gene>
    <name evidence="9" type="ORF">CUESP1_2292</name>
</gene>
<feature type="transmembrane region" description="Helical" evidence="7">
    <location>
        <begin position="327"/>
        <end position="349"/>
    </location>
</feature>
<dbReference type="OrthoDB" id="102502at2"/>
<dbReference type="AlphaFoldDB" id="A0A1M4PQ75"/>